<evidence type="ECO:0000256" key="3">
    <source>
        <dbReference type="ARBA" id="ARBA00022490"/>
    </source>
</evidence>
<feature type="compositionally biased region" description="Polar residues" evidence="6">
    <location>
        <begin position="1132"/>
        <end position="1142"/>
    </location>
</feature>
<dbReference type="InterPro" id="IPR057982">
    <property type="entry name" value="TPR_NAA35"/>
</dbReference>
<dbReference type="Pfam" id="PF25789">
    <property type="entry name" value="TPR_NAA35"/>
    <property type="match status" value="1"/>
</dbReference>
<dbReference type="GO" id="GO:0031417">
    <property type="term" value="C:NatC complex"/>
    <property type="evidence" value="ECO:0007669"/>
    <property type="project" value="InterPro"/>
</dbReference>
<protein>
    <recommendedName>
        <fullName evidence="4">Protein MAK10 homolog</fullName>
    </recommendedName>
</protein>
<keyword evidence="10" id="KW-1185">Reference proteome</keyword>
<accession>A0A553NNQ5</accession>
<keyword evidence="3" id="KW-0963">Cytoplasm</keyword>
<keyword evidence="5" id="KW-0175">Coiled coil</keyword>
<feature type="transmembrane region" description="Helical" evidence="7">
    <location>
        <begin position="760"/>
        <end position="783"/>
    </location>
</feature>
<evidence type="ECO:0000313" key="10">
    <source>
        <dbReference type="Proteomes" id="UP000318571"/>
    </source>
</evidence>
<feature type="transmembrane region" description="Helical" evidence="7">
    <location>
        <begin position="1002"/>
        <end position="1024"/>
    </location>
</feature>
<dbReference type="PROSITE" id="PS50164">
    <property type="entry name" value="GIY_YIG"/>
    <property type="match status" value="1"/>
</dbReference>
<dbReference type="EMBL" id="VCGU01000011">
    <property type="protein sequence ID" value="TRY67020.1"/>
    <property type="molecule type" value="Genomic_DNA"/>
</dbReference>
<evidence type="ECO:0000259" key="8">
    <source>
        <dbReference type="PROSITE" id="PS50164"/>
    </source>
</evidence>
<evidence type="ECO:0000256" key="7">
    <source>
        <dbReference type="SAM" id="Phobius"/>
    </source>
</evidence>
<comment type="subcellular location">
    <subcellularLocation>
        <location evidence="1">Cytoplasm</location>
    </subcellularLocation>
</comment>
<feature type="compositionally biased region" description="Polar residues" evidence="6">
    <location>
        <begin position="1"/>
        <end position="10"/>
    </location>
</feature>
<dbReference type="InterPro" id="IPR057983">
    <property type="entry name" value="NAA35-like_N"/>
</dbReference>
<evidence type="ECO:0000256" key="1">
    <source>
        <dbReference type="ARBA" id="ARBA00004496"/>
    </source>
</evidence>
<feature type="region of interest" description="Disordered" evidence="6">
    <location>
        <begin position="1"/>
        <end position="50"/>
    </location>
</feature>
<dbReference type="PANTHER" id="PTHR21373:SF0">
    <property type="entry name" value="N-ALPHA-ACETYLTRANSFERASE 35, NATC AUXILIARY SUBUNIT"/>
    <property type="match status" value="1"/>
</dbReference>
<reference evidence="9 10" key="1">
    <citation type="journal article" date="2018" name="Nat. Ecol. Evol.">
        <title>Genomic signatures of mitonuclear coevolution across populations of Tigriopus californicus.</title>
        <authorList>
            <person name="Barreto F.S."/>
            <person name="Watson E.T."/>
            <person name="Lima T.G."/>
            <person name="Willett C.S."/>
            <person name="Edmands S."/>
            <person name="Li W."/>
            <person name="Burton R.S."/>
        </authorList>
    </citation>
    <scope>NUCLEOTIDE SEQUENCE [LARGE SCALE GENOMIC DNA]</scope>
    <source>
        <strain evidence="9 10">San Diego</strain>
    </source>
</reference>
<feature type="transmembrane region" description="Helical" evidence="7">
    <location>
        <begin position="1057"/>
        <end position="1076"/>
    </location>
</feature>
<evidence type="ECO:0000256" key="4">
    <source>
        <dbReference type="ARBA" id="ARBA00030494"/>
    </source>
</evidence>
<gene>
    <name evidence="9" type="ORF">TCAL_02276</name>
</gene>
<keyword evidence="7" id="KW-0472">Membrane</keyword>
<dbReference type="Pfam" id="PF04112">
    <property type="entry name" value="Mak10"/>
    <property type="match status" value="1"/>
</dbReference>
<sequence>MEGPCPSSTAQPPPLTAPTSPLDLSHSASEPAPTLSLSNGRCAAGSGRLGGPGPPLTDLYQWREITQPFLEATKELVLGELLHDDMFGLFEAMSAIEMMDPKMDAGMLCNRQNRKPHSFHTAKESGYLQLRAIESAHQIAIIDHTLACLVTWLEGHSLAQTVFTNLYLHSPYEIDDPIIKASSILTLKLIDVIRDILSRGSVYEEEDFQPLVYNFKLCEDISPLKAGSMLREVEDDLQRVLRNTKSKTDAQQSKEHAMASALFARIRFCRMFYLALISLVKQDIPEGQRQLSSALEQVKTMASSTHLGTQVDISKENPIGFERLANQRLLPPTFPRYTEIKSNEAAVQFFQRTAEHLLEATNVTQLNTFPTVLEFFINFSAHPTCVVSRSMLQLLYQPLYMMSQVPGVTCPVDKKNVPLFQDLLKDACRAFIAPPALTSTSYPPFNTIEIKNSVDSFFNQCCRPMGLLLQTFGHNQARRRDKIATLLEEFAAIQEVSDKLDDMLNSMSQSGDGPRPHMLFFSTWLLYHVLRLMVRYLLSGFELELYSTHEYPYLYWYLYELLFPWLITCLHRADTNLVEHEQLAESLRNAGKNKKKVKNANKKKATPRPYSKEITLFQGKASLCAGYFKLMVALKKESKILVPDPTFDNEAVRYEHRFLPFASLFTPPIMPYGQFLEVHDHTAKSPSSELLLAASKDFLRSRQIFETILTSLVPASTLNSSVGQNLGNAEDVASLVSICKNNCVVAGILSRDSSRNLHPFWATLTLIFSLTGFIFAAFSVKVGQWQRGDGMSKQKFFLLSMRALATIFEGLFESGPQLILQVNLILHGIHTQDMIVIFDEHALWSWPWFRGLIHSISLVSSFGSLVVTMLFYNEERWDANRPGLFMSALFVHIFCCLYRIILGSVMFAIAPFYTALMALTLYTIHVMVFKLMSDGSWEAILFAYASLYSPSGHTKSDQCPDGIRIRSYSYAGVRPKDHMSSDLERVKINHESLLKRVRNTHIAFFLVSLLLLIPYILLLELCLFKPQPSVNYHFQDVGEVMFLTQENTIVQAFRSRLTLYLTPLLLMVVSILGQLWNFNQCKFTCDAIRQWCDSTPARSRSNSRSGTFQRGRSAPPSLSRATAPKHLPHPPQQTDFSDTESLNGAGDTATLPLRPPPYNPHISPPVSPKATSQALPVSLPPGCRKCGRKTCITCELFIEGSVFKSTMTGKVYRFMTSVTCDSPNVVYLVTCGKCKKQYVGKTDQTLRQRHYGHRREIELQSTPLGKHFALDCGYIFWRMQIIDQTMDELGRREGYWQHELMTLLPWGLNTRDELNGGMDISVKNPRHSAAV</sequence>
<evidence type="ECO:0000256" key="2">
    <source>
        <dbReference type="ARBA" id="ARBA00006289"/>
    </source>
</evidence>
<evidence type="ECO:0000256" key="6">
    <source>
        <dbReference type="SAM" id="MobiDB-lite"/>
    </source>
</evidence>
<feature type="compositionally biased region" description="Polar residues" evidence="6">
    <location>
        <begin position="1095"/>
        <end position="1110"/>
    </location>
</feature>
<feature type="compositionally biased region" description="Pro residues" evidence="6">
    <location>
        <begin position="1153"/>
        <end position="1167"/>
    </location>
</feature>
<proteinExistence type="inferred from homology"/>
<feature type="coiled-coil region" evidence="5">
    <location>
        <begin position="570"/>
        <end position="600"/>
    </location>
</feature>
<organism evidence="9 10">
    <name type="scientific">Tigriopus californicus</name>
    <name type="common">Marine copepod</name>
    <dbReference type="NCBI Taxonomy" id="6832"/>
    <lineage>
        <taxon>Eukaryota</taxon>
        <taxon>Metazoa</taxon>
        <taxon>Ecdysozoa</taxon>
        <taxon>Arthropoda</taxon>
        <taxon>Crustacea</taxon>
        <taxon>Multicrustacea</taxon>
        <taxon>Hexanauplia</taxon>
        <taxon>Copepoda</taxon>
        <taxon>Harpacticoida</taxon>
        <taxon>Harpacticidae</taxon>
        <taxon>Tigriopus</taxon>
    </lineage>
</organism>
<keyword evidence="7" id="KW-0812">Transmembrane</keyword>
<name>A0A553NNQ5_TIGCA</name>
<dbReference type="InterPro" id="IPR000305">
    <property type="entry name" value="GIY-YIG_endonuc"/>
</dbReference>
<comment type="caution">
    <text evidence="9">The sequence shown here is derived from an EMBL/GenBank/DDBJ whole genome shotgun (WGS) entry which is preliminary data.</text>
</comment>
<comment type="similarity">
    <text evidence="2">Belongs to the MAK10 family.</text>
</comment>
<feature type="transmembrane region" description="Helical" evidence="7">
    <location>
        <begin position="851"/>
        <end position="872"/>
    </location>
</feature>
<feature type="region of interest" description="Disordered" evidence="6">
    <location>
        <begin position="1095"/>
        <end position="1174"/>
    </location>
</feature>
<dbReference type="InterPro" id="IPR007244">
    <property type="entry name" value="Naa35_N"/>
</dbReference>
<dbReference type="PANTHER" id="PTHR21373">
    <property type="entry name" value="GLUCOSE REPRESSIBLE PROTEIN MAK10"/>
    <property type="match status" value="1"/>
</dbReference>
<evidence type="ECO:0000313" key="9">
    <source>
        <dbReference type="EMBL" id="TRY67020.1"/>
    </source>
</evidence>
<dbReference type="STRING" id="6832.A0A553NNQ5"/>
<feature type="transmembrane region" description="Helical" evidence="7">
    <location>
        <begin position="909"/>
        <end position="928"/>
    </location>
</feature>
<feature type="domain" description="GIY-YIG" evidence="8">
    <location>
        <begin position="1222"/>
        <end position="1310"/>
    </location>
</feature>
<evidence type="ECO:0000256" key="5">
    <source>
        <dbReference type="SAM" id="Coils"/>
    </source>
</evidence>
<dbReference type="Proteomes" id="UP000318571">
    <property type="component" value="Chromosome 4"/>
</dbReference>
<feature type="transmembrane region" description="Helical" evidence="7">
    <location>
        <begin position="884"/>
        <end position="902"/>
    </location>
</feature>
<keyword evidence="7" id="KW-1133">Transmembrane helix</keyword>